<dbReference type="AlphaFoldDB" id="A0A0G2E4S9"/>
<accession>A0A0G2E4S9</accession>
<feature type="region of interest" description="Disordered" evidence="1">
    <location>
        <begin position="621"/>
        <end position="696"/>
    </location>
</feature>
<feature type="region of interest" description="Disordered" evidence="1">
    <location>
        <begin position="1"/>
        <end position="42"/>
    </location>
</feature>
<feature type="region of interest" description="Disordered" evidence="1">
    <location>
        <begin position="427"/>
        <end position="449"/>
    </location>
</feature>
<sequence length="767" mass="83075">MAATGHFQLFPPSDPKANRDTNPFRKGGAKGLSVKSTSTSPSVEDFIKIDSPKSTKDSEAVVIQVYKEASPVQEPEKAYIQTLQVSSPTTTPQQTKEDEVDTPTTIRKKAPTLKIPPPPSQTLQTKGSPSSARSYKSPIIPMRSMFPTYNPNVSLAKQSYYPQQPASAETLIERPISRNGYSPDASGPSDVDQLVGGPKTAPASVINFSLEDAVEDSSTNISTIQELGTLWEATNGQGPDVASESFNLNLTRLDVATFTFGSSAQAPFYTLETFENNELCVSRTHPHKSHLKVPILQLNLQPPVNNSPQTGSTADLLSTTTQSREMITYIFPKLAAMMAIDQSDSLATQHNLAPTVKTQMQSEAVARAAAQEASRLYWNGRERRYELEHPAMGKGRPDSPELVINSGVGTPSQLAPEYRPILHVTITTTSPTSPDPSSPSPPPCPETPEYPTVAIINPNLVAAPPVESPPIPSCASTLPFPDTTNDTFPPPLASLSFPPSSNPILSIDTQSITTLLPSLYAIDSLVSALFAVAVADSLTNSLMADIPVYDPLEEYRSQFPIPAVPAATATLGSVYSRSNYAGSAAGASTIGGRSYAGSVFYTTVAEREEAEQEAKLMRQLHRTDLKSAKGKRSRRHTTTQMVNLKSCGGHLGSLKEDDQISSSDNDEAFSDLEKASPSTKRRNPFSRSKKKKPAKTRKIVLQEFDLEKYGTYQSGSRQGEKLPGPVRMLLNTMFLFLRFVVWMLTLMVGVFAKVLVVGTRAATSEKF</sequence>
<evidence type="ECO:0000313" key="4">
    <source>
        <dbReference type="Proteomes" id="UP000053317"/>
    </source>
</evidence>
<dbReference type="Proteomes" id="UP000053317">
    <property type="component" value="Unassembled WGS sequence"/>
</dbReference>
<feature type="compositionally biased region" description="Low complexity" evidence="1">
    <location>
        <begin position="84"/>
        <end position="94"/>
    </location>
</feature>
<reference evidence="3 4" key="2">
    <citation type="submission" date="2015-05" db="EMBL/GenBank/DDBJ databases">
        <authorList>
            <person name="Morales-Cruz A."/>
            <person name="Amrine K.C."/>
            <person name="Cantu D."/>
        </authorList>
    </citation>
    <scope>NUCLEOTIDE SEQUENCE [LARGE SCALE GENOMIC DNA]</scope>
    <source>
        <strain evidence="3">UCRPC4</strain>
    </source>
</reference>
<feature type="compositionally biased region" description="Pro residues" evidence="1">
    <location>
        <begin position="433"/>
        <end position="448"/>
    </location>
</feature>
<keyword evidence="2" id="KW-0812">Transmembrane</keyword>
<feature type="region of interest" description="Disordered" evidence="1">
    <location>
        <begin position="84"/>
        <end position="136"/>
    </location>
</feature>
<keyword evidence="2" id="KW-1133">Transmembrane helix</keyword>
<keyword evidence="4" id="KW-1185">Reference proteome</keyword>
<evidence type="ECO:0000256" key="1">
    <source>
        <dbReference type="SAM" id="MobiDB-lite"/>
    </source>
</evidence>
<protein>
    <submittedName>
        <fullName evidence="3">Putative conserved proline-rich protein</fullName>
    </submittedName>
</protein>
<reference evidence="3 4" key="1">
    <citation type="submission" date="2015-05" db="EMBL/GenBank/DDBJ databases">
        <title>Distinctive expansion of gene families associated with plant cell wall degradation and secondary metabolism in the genomes of grapevine trunk pathogens.</title>
        <authorList>
            <person name="Lawrence D.P."/>
            <person name="Travadon R."/>
            <person name="Rolshausen P.E."/>
            <person name="Baumgartner K."/>
        </authorList>
    </citation>
    <scope>NUCLEOTIDE SEQUENCE [LARGE SCALE GENOMIC DNA]</scope>
    <source>
        <strain evidence="3">UCRPC4</strain>
    </source>
</reference>
<gene>
    <name evidence="3" type="ORF">UCRPC4_g05357</name>
</gene>
<comment type="caution">
    <text evidence="3">The sequence shown here is derived from an EMBL/GenBank/DDBJ whole genome shotgun (WGS) entry which is preliminary data.</text>
</comment>
<evidence type="ECO:0000256" key="2">
    <source>
        <dbReference type="SAM" id="Phobius"/>
    </source>
</evidence>
<feature type="compositionally biased region" description="Basic residues" evidence="1">
    <location>
        <begin position="628"/>
        <end position="637"/>
    </location>
</feature>
<name>A0A0G2E4S9_PHACM</name>
<feature type="compositionally biased region" description="Polar residues" evidence="1">
    <location>
        <begin position="121"/>
        <end position="134"/>
    </location>
</feature>
<proteinExistence type="predicted"/>
<evidence type="ECO:0000313" key="3">
    <source>
        <dbReference type="EMBL" id="KKY17724.1"/>
    </source>
</evidence>
<dbReference type="OrthoDB" id="5383338at2759"/>
<feature type="compositionally biased region" description="Basic residues" evidence="1">
    <location>
        <begin position="679"/>
        <end position="696"/>
    </location>
</feature>
<feature type="transmembrane region" description="Helical" evidence="2">
    <location>
        <begin position="735"/>
        <end position="756"/>
    </location>
</feature>
<dbReference type="EMBL" id="LCWF01000137">
    <property type="protein sequence ID" value="KKY17724.1"/>
    <property type="molecule type" value="Genomic_DNA"/>
</dbReference>
<organism evidence="3 4">
    <name type="scientific">Phaeomoniella chlamydospora</name>
    <name type="common">Phaeoacremonium chlamydosporum</name>
    <dbReference type="NCBI Taxonomy" id="158046"/>
    <lineage>
        <taxon>Eukaryota</taxon>
        <taxon>Fungi</taxon>
        <taxon>Dikarya</taxon>
        <taxon>Ascomycota</taxon>
        <taxon>Pezizomycotina</taxon>
        <taxon>Eurotiomycetes</taxon>
        <taxon>Chaetothyriomycetidae</taxon>
        <taxon>Phaeomoniellales</taxon>
        <taxon>Phaeomoniellaceae</taxon>
        <taxon>Phaeomoniella</taxon>
    </lineage>
</organism>
<keyword evidence="2" id="KW-0472">Membrane</keyword>